<sequence>MDKIIIEDLQVYAHHGVAQEEKAIGQMFIISIEIGADLDLAAKTDDLHATISYAEVCDEVQNVLQAKTYSLIEAAALQVIEHLFKTYPLIEEIKVRLKKPWAPMGHHLKYAAVELQRKKEDKHDWL</sequence>
<evidence type="ECO:0000256" key="4">
    <source>
        <dbReference type="ARBA" id="ARBA00022909"/>
    </source>
</evidence>
<dbReference type="NCBIfam" id="TIGR00525">
    <property type="entry name" value="folB"/>
    <property type="match status" value="1"/>
</dbReference>
<dbReference type="EC" id="4.1.2.25" evidence="6"/>
<dbReference type="GO" id="GO:0005737">
    <property type="term" value="C:cytoplasm"/>
    <property type="evidence" value="ECO:0007669"/>
    <property type="project" value="TreeGrafter"/>
</dbReference>
<evidence type="ECO:0000313" key="8">
    <source>
        <dbReference type="EMBL" id="AEV28819.1"/>
    </source>
</evidence>
<accession>G8QRN6</accession>
<comment type="similarity">
    <text evidence="3 6">Belongs to the DHNA family.</text>
</comment>
<dbReference type="GO" id="GO:0004150">
    <property type="term" value="F:dihydroneopterin aldolase activity"/>
    <property type="evidence" value="ECO:0007669"/>
    <property type="project" value="UniProtKB-UniRule"/>
</dbReference>
<dbReference type="InterPro" id="IPR043133">
    <property type="entry name" value="GTP-CH-I_C/QueF"/>
</dbReference>
<dbReference type="InterPro" id="IPR006157">
    <property type="entry name" value="FolB_dom"/>
</dbReference>
<dbReference type="OrthoDB" id="9808041at2"/>
<name>G8QRN6_SPHPG</name>
<comment type="function">
    <text evidence="6">Catalyzes the conversion of 7,8-dihydroneopterin to 6-hydroxymethyl-7,8-dihydropterin.</text>
</comment>
<dbReference type="CDD" id="cd00534">
    <property type="entry name" value="DHNA_DHNTPE"/>
    <property type="match status" value="1"/>
</dbReference>
<dbReference type="SUPFAM" id="SSF55620">
    <property type="entry name" value="Tetrahydrobiopterin biosynthesis enzymes-like"/>
    <property type="match status" value="1"/>
</dbReference>
<dbReference type="HOGENOM" id="CLU_112632_1_2_12"/>
<dbReference type="InterPro" id="IPR006156">
    <property type="entry name" value="Dihydroneopterin_aldolase"/>
</dbReference>
<dbReference type="Proteomes" id="UP000005632">
    <property type="component" value="Chromosome"/>
</dbReference>
<keyword evidence="5 6" id="KW-0456">Lyase</keyword>
<evidence type="ECO:0000256" key="6">
    <source>
        <dbReference type="RuleBase" id="RU362079"/>
    </source>
</evidence>
<dbReference type="EMBL" id="CP003155">
    <property type="protein sequence ID" value="AEV28819.1"/>
    <property type="molecule type" value="Genomic_DNA"/>
</dbReference>
<dbReference type="Pfam" id="PF02152">
    <property type="entry name" value="FolB"/>
    <property type="match status" value="1"/>
</dbReference>
<evidence type="ECO:0000256" key="2">
    <source>
        <dbReference type="ARBA" id="ARBA00005013"/>
    </source>
</evidence>
<protein>
    <recommendedName>
        <fullName evidence="6">7,8-dihydroneopterin aldolase</fullName>
        <ecNumber evidence="6">4.1.2.25</ecNumber>
    </recommendedName>
</protein>
<evidence type="ECO:0000256" key="3">
    <source>
        <dbReference type="ARBA" id="ARBA00005708"/>
    </source>
</evidence>
<dbReference type="RefSeq" id="WP_014269668.1">
    <property type="nucleotide sequence ID" value="NC_016633.1"/>
</dbReference>
<comment type="catalytic activity">
    <reaction evidence="1 6">
        <text>7,8-dihydroneopterin = 6-hydroxymethyl-7,8-dihydropterin + glycolaldehyde</text>
        <dbReference type="Rhea" id="RHEA:10540"/>
        <dbReference type="ChEBI" id="CHEBI:17001"/>
        <dbReference type="ChEBI" id="CHEBI:17071"/>
        <dbReference type="ChEBI" id="CHEBI:44841"/>
        <dbReference type="EC" id="4.1.2.25"/>
    </reaction>
</comment>
<evidence type="ECO:0000256" key="5">
    <source>
        <dbReference type="ARBA" id="ARBA00023239"/>
    </source>
</evidence>
<dbReference type="KEGG" id="sgp:SpiGrapes_0994"/>
<dbReference type="SMART" id="SM00905">
    <property type="entry name" value="FolB"/>
    <property type="match status" value="1"/>
</dbReference>
<evidence type="ECO:0000259" key="7">
    <source>
        <dbReference type="SMART" id="SM00905"/>
    </source>
</evidence>
<evidence type="ECO:0000313" key="9">
    <source>
        <dbReference type="Proteomes" id="UP000005632"/>
    </source>
</evidence>
<keyword evidence="4 6" id="KW-0289">Folate biosynthesis</keyword>
<dbReference type="STRING" id="158190.SpiGrapes_0994"/>
<feature type="domain" description="Dihydroneopterin aldolase/epimerase" evidence="7">
    <location>
        <begin position="4"/>
        <end position="117"/>
    </location>
</feature>
<dbReference type="eggNOG" id="COG1539">
    <property type="taxonomic scope" value="Bacteria"/>
</dbReference>
<dbReference type="AlphaFoldDB" id="G8QRN6"/>
<gene>
    <name evidence="8" type="ordered locus">SpiGrapes_0994</name>
</gene>
<evidence type="ECO:0000256" key="1">
    <source>
        <dbReference type="ARBA" id="ARBA00001353"/>
    </source>
</evidence>
<dbReference type="GO" id="GO:0046656">
    <property type="term" value="P:folic acid biosynthetic process"/>
    <property type="evidence" value="ECO:0007669"/>
    <property type="project" value="UniProtKB-UniRule"/>
</dbReference>
<dbReference type="GO" id="GO:0046654">
    <property type="term" value="P:tetrahydrofolate biosynthetic process"/>
    <property type="evidence" value="ECO:0007669"/>
    <property type="project" value="UniProtKB-UniRule"/>
</dbReference>
<dbReference type="UniPathway" id="UPA00077">
    <property type="reaction ID" value="UER00154"/>
</dbReference>
<proteinExistence type="inferred from homology"/>
<dbReference type="NCBIfam" id="TIGR00526">
    <property type="entry name" value="folB_dom"/>
    <property type="match status" value="1"/>
</dbReference>
<comment type="pathway">
    <text evidence="2 6">Cofactor biosynthesis; tetrahydrofolate biosynthesis; 2-amino-4-hydroxy-6-hydroxymethyl-7,8-dihydropteridine diphosphate from 7,8-dihydroneopterin triphosphate: step 3/4.</text>
</comment>
<organism evidence="8 9">
    <name type="scientific">Sphaerochaeta pleomorpha (strain ATCC BAA-1885 / DSM 22778 / Grapes)</name>
    <dbReference type="NCBI Taxonomy" id="158190"/>
    <lineage>
        <taxon>Bacteria</taxon>
        <taxon>Pseudomonadati</taxon>
        <taxon>Spirochaetota</taxon>
        <taxon>Spirochaetia</taxon>
        <taxon>Spirochaetales</taxon>
        <taxon>Sphaerochaetaceae</taxon>
        <taxon>Sphaerochaeta</taxon>
    </lineage>
</organism>
<reference evidence="8 9" key="1">
    <citation type="submission" date="2011-11" db="EMBL/GenBank/DDBJ databases">
        <title>Complete sequence of Spirochaeta sp. grapes.</title>
        <authorList>
            <consortium name="US DOE Joint Genome Institute"/>
            <person name="Lucas S."/>
            <person name="Han J."/>
            <person name="Lapidus A."/>
            <person name="Cheng J.-F."/>
            <person name="Goodwin L."/>
            <person name="Pitluck S."/>
            <person name="Peters L."/>
            <person name="Ovchinnikova G."/>
            <person name="Munk A.C."/>
            <person name="Detter J.C."/>
            <person name="Han C."/>
            <person name="Tapia R."/>
            <person name="Land M."/>
            <person name="Hauser L."/>
            <person name="Kyrpides N."/>
            <person name="Ivanova N."/>
            <person name="Pagani I."/>
            <person name="Ritalahtilisa K."/>
            <person name="Loeffler F."/>
            <person name="Woyke T."/>
        </authorList>
    </citation>
    <scope>NUCLEOTIDE SEQUENCE [LARGE SCALE GENOMIC DNA]</scope>
    <source>
        <strain evidence="9">ATCC BAA-1885 / DSM 22778 / Grapes</strain>
    </source>
</reference>
<keyword evidence="9" id="KW-1185">Reference proteome</keyword>
<dbReference type="Gene3D" id="3.30.1130.10">
    <property type="match status" value="1"/>
</dbReference>
<dbReference type="PANTHER" id="PTHR42844:SF1">
    <property type="entry name" value="DIHYDRONEOPTERIN ALDOLASE 1-RELATED"/>
    <property type="match status" value="1"/>
</dbReference>
<dbReference type="PANTHER" id="PTHR42844">
    <property type="entry name" value="DIHYDRONEOPTERIN ALDOLASE 1-RELATED"/>
    <property type="match status" value="1"/>
</dbReference>